<dbReference type="EMBL" id="ML170179">
    <property type="protein sequence ID" value="TDL21718.1"/>
    <property type="molecule type" value="Genomic_DNA"/>
</dbReference>
<proteinExistence type="predicted"/>
<dbReference type="CDD" id="cd21037">
    <property type="entry name" value="MLKL_NTD"/>
    <property type="match status" value="1"/>
</dbReference>
<dbReference type="Proteomes" id="UP000294933">
    <property type="component" value="Unassembled WGS sequence"/>
</dbReference>
<dbReference type="InterPro" id="IPR054000">
    <property type="entry name" value="MLKL_N"/>
</dbReference>
<dbReference type="Gene3D" id="1.20.930.20">
    <property type="entry name" value="Adaptor protein Cbl, N-terminal domain"/>
    <property type="match status" value="1"/>
</dbReference>
<evidence type="ECO:0000313" key="2">
    <source>
        <dbReference type="EMBL" id="TDL21718.1"/>
    </source>
</evidence>
<organism evidence="2 3">
    <name type="scientific">Rickenella mellea</name>
    <dbReference type="NCBI Taxonomy" id="50990"/>
    <lineage>
        <taxon>Eukaryota</taxon>
        <taxon>Fungi</taxon>
        <taxon>Dikarya</taxon>
        <taxon>Basidiomycota</taxon>
        <taxon>Agaricomycotina</taxon>
        <taxon>Agaricomycetes</taxon>
        <taxon>Hymenochaetales</taxon>
        <taxon>Rickenellaceae</taxon>
        <taxon>Rickenella</taxon>
    </lineage>
</organism>
<sequence>MIVIHLSWDHCTADFHTASRMPVSKRTTVEVLVSNSITALDLAKELAPLIPVPFVASIFASARVIVDAVQNVRQNKLACAELGKRVADLAVEIGRQIRGHEDLVDHRLEEALGQLQQRLNEISTFMDEQASLGVVSRVVRRGNVSTQVLELTSKLDYAMQTFKTMSTVRLELHIGKMQKQLATLNERAQNDRLWDGHVQDIAAASRIFC</sequence>
<dbReference type="GO" id="GO:0007166">
    <property type="term" value="P:cell surface receptor signaling pathway"/>
    <property type="evidence" value="ECO:0007669"/>
    <property type="project" value="InterPro"/>
</dbReference>
<accession>A0A4Y7Q3C1</accession>
<protein>
    <recommendedName>
        <fullName evidence="1">Mixed lineage kinase domain-containing protein</fullName>
    </recommendedName>
</protein>
<dbReference type="AlphaFoldDB" id="A0A4Y7Q3C1"/>
<dbReference type="OrthoDB" id="3247621at2759"/>
<name>A0A4Y7Q3C1_9AGAM</name>
<dbReference type="STRING" id="50990.A0A4Y7Q3C1"/>
<feature type="domain" description="Mixed lineage kinase" evidence="1">
    <location>
        <begin position="57"/>
        <end position="189"/>
    </location>
</feature>
<evidence type="ECO:0000313" key="3">
    <source>
        <dbReference type="Proteomes" id="UP000294933"/>
    </source>
</evidence>
<reference evidence="2 3" key="1">
    <citation type="submission" date="2018-06" db="EMBL/GenBank/DDBJ databases">
        <title>A transcriptomic atlas of mushroom development highlights an independent origin of complex multicellularity.</title>
        <authorList>
            <consortium name="DOE Joint Genome Institute"/>
            <person name="Krizsan K."/>
            <person name="Almasi E."/>
            <person name="Merenyi Z."/>
            <person name="Sahu N."/>
            <person name="Viragh M."/>
            <person name="Koszo T."/>
            <person name="Mondo S."/>
            <person name="Kiss B."/>
            <person name="Balint B."/>
            <person name="Kues U."/>
            <person name="Barry K."/>
            <person name="Hegedus J.C."/>
            <person name="Henrissat B."/>
            <person name="Johnson J."/>
            <person name="Lipzen A."/>
            <person name="Ohm R."/>
            <person name="Nagy I."/>
            <person name="Pangilinan J."/>
            <person name="Yan J."/>
            <person name="Xiong Y."/>
            <person name="Grigoriev I.V."/>
            <person name="Hibbett D.S."/>
            <person name="Nagy L.G."/>
        </authorList>
    </citation>
    <scope>NUCLEOTIDE SEQUENCE [LARGE SCALE GENOMIC DNA]</scope>
    <source>
        <strain evidence="2 3">SZMC22713</strain>
    </source>
</reference>
<dbReference type="InterPro" id="IPR059179">
    <property type="entry name" value="MLKL-like_MCAfunc"/>
</dbReference>
<keyword evidence="3" id="KW-1185">Reference proteome</keyword>
<gene>
    <name evidence="2" type="ORF">BD410DRAFT_288053</name>
</gene>
<dbReference type="VEuPathDB" id="FungiDB:BD410DRAFT_288053"/>
<dbReference type="InterPro" id="IPR036537">
    <property type="entry name" value="Adaptor_Cbl_N_dom_sf"/>
</dbReference>
<evidence type="ECO:0000259" key="1">
    <source>
        <dbReference type="Pfam" id="PF22215"/>
    </source>
</evidence>
<dbReference type="Pfam" id="PF22215">
    <property type="entry name" value="MLKL_N"/>
    <property type="match status" value="1"/>
</dbReference>